<evidence type="ECO:0000256" key="1">
    <source>
        <dbReference type="SAM" id="Phobius"/>
    </source>
</evidence>
<keyword evidence="1" id="KW-1133">Transmembrane helix</keyword>
<keyword evidence="3" id="KW-0012">Acyltransferase</keyword>
<sequence>MTSKLVQEGLMAGDSVVIPKSNVGLIEHYGVYIGTDKMRNHIFAENNVNTGVRLVTDKTFFKNCNSVLAVKKLTGGNVERGKAVQRALSLLGKPYELVNFNCEHYSNYVQNERPNSQQVTKWFWTLLTLIILAISFRQYFKPSTLKFS</sequence>
<evidence type="ECO:0000259" key="2">
    <source>
        <dbReference type="Pfam" id="PF04970"/>
    </source>
</evidence>
<keyword evidence="1" id="KW-0472">Membrane</keyword>
<keyword evidence="4" id="KW-1185">Reference proteome</keyword>
<feature type="domain" description="LRAT" evidence="2">
    <location>
        <begin position="12"/>
        <end position="111"/>
    </location>
</feature>
<reference evidence="3 4" key="1">
    <citation type="submission" date="2024-12" db="EMBL/GenBank/DDBJ databases">
        <authorList>
            <person name="Hu S."/>
        </authorList>
    </citation>
    <scope>NUCLEOTIDE SEQUENCE [LARGE SCALE GENOMIC DNA]</scope>
    <source>
        <strain evidence="3 4">P-25</strain>
    </source>
</reference>
<accession>A0ABW9JKV5</accession>
<dbReference type="RefSeq" id="WP_138728591.1">
    <property type="nucleotide sequence ID" value="NZ_SRMP02000034.1"/>
</dbReference>
<dbReference type="Proteomes" id="UP001517367">
    <property type="component" value="Unassembled WGS sequence"/>
</dbReference>
<gene>
    <name evidence="3" type="ORF">E5L68_015655</name>
</gene>
<evidence type="ECO:0000313" key="4">
    <source>
        <dbReference type="Proteomes" id="UP001517367"/>
    </source>
</evidence>
<dbReference type="Pfam" id="PF04970">
    <property type="entry name" value="LRAT"/>
    <property type="match status" value="1"/>
</dbReference>
<evidence type="ECO:0000313" key="3">
    <source>
        <dbReference type="EMBL" id="MFN0292831.1"/>
    </source>
</evidence>
<keyword evidence="3" id="KW-0808">Transferase</keyword>
<protein>
    <submittedName>
        <fullName evidence="3">Lecithin retinol acyltransferase family protein</fullName>
    </submittedName>
</protein>
<organism evidence="3 4">
    <name type="scientific">Pedobacter helvus</name>
    <dbReference type="NCBI Taxonomy" id="2563444"/>
    <lineage>
        <taxon>Bacteria</taxon>
        <taxon>Pseudomonadati</taxon>
        <taxon>Bacteroidota</taxon>
        <taxon>Sphingobacteriia</taxon>
        <taxon>Sphingobacteriales</taxon>
        <taxon>Sphingobacteriaceae</taxon>
        <taxon>Pedobacter</taxon>
    </lineage>
</organism>
<name>A0ABW9JKV5_9SPHI</name>
<dbReference type="EMBL" id="SRMP02000034">
    <property type="protein sequence ID" value="MFN0292831.1"/>
    <property type="molecule type" value="Genomic_DNA"/>
</dbReference>
<dbReference type="InterPro" id="IPR007053">
    <property type="entry name" value="LRAT_dom"/>
</dbReference>
<dbReference type="GO" id="GO:0016746">
    <property type="term" value="F:acyltransferase activity"/>
    <property type="evidence" value="ECO:0007669"/>
    <property type="project" value="UniProtKB-KW"/>
</dbReference>
<dbReference type="Gene3D" id="3.90.1720.10">
    <property type="entry name" value="endopeptidase domain like (from Nostoc punctiforme)"/>
    <property type="match status" value="1"/>
</dbReference>
<feature type="transmembrane region" description="Helical" evidence="1">
    <location>
        <begin position="122"/>
        <end position="140"/>
    </location>
</feature>
<comment type="caution">
    <text evidence="3">The sequence shown here is derived from an EMBL/GenBank/DDBJ whole genome shotgun (WGS) entry which is preliminary data.</text>
</comment>
<proteinExistence type="predicted"/>
<keyword evidence="1" id="KW-0812">Transmembrane</keyword>